<feature type="region of interest" description="Disordered" evidence="1">
    <location>
        <begin position="1"/>
        <end position="71"/>
    </location>
</feature>
<reference evidence="2 3" key="1">
    <citation type="submission" date="2020-04" db="EMBL/GenBank/DDBJ databases">
        <title>Sequencing and Assembly of C. fimi.</title>
        <authorList>
            <person name="Ramsey A.R."/>
        </authorList>
    </citation>
    <scope>NUCLEOTIDE SEQUENCE [LARGE SCALE GENOMIC DNA]</scope>
    <source>
        <strain evidence="2 3">SB</strain>
    </source>
</reference>
<dbReference type="InterPro" id="IPR019639">
    <property type="entry name" value="DUF2505"/>
</dbReference>
<feature type="compositionally biased region" description="Low complexity" evidence="1">
    <location>
        <begin position="1"/>
        <end position="14"/>
    </location>
</feature>
<evidence type="ECO:0000256" key="1">
    <source>
        <dbReference type="SAM" id="MobiDB-lite"/>
    </source>
</evidence>
<keyword evidence="3" id="KW-1185">Reference proteome</keyword>
<feature type="compositionally biased region" description="Basic residues" evidence="1">
    <location>
        <begin position="35"/>
        <end position="46"/>
    </location>
</feature>
<dbReference type="EMBL" id="JABCJJ010000002">
    <property type="protein sequence ID" value="NMR19150.1"/>
    <property type="molecule type" value="Genomic_DNA"/>
</dbReference>
<dbReference type="Pfam" id="PF10698">
    <property type="entry name" value="DUF2505"/>
    <property type="match status" value="1"/>
</dbReference>
<dbReference type="Proteomes" id="UP000562124">
    <property type="component" value="Unassembled WGS sequence"/>
</dbReference>
<accession>A0A7Y0LW45</accession>
<proteinExistence type="predicted"/>
<sequence>MSRCSQSASAASRSAYRDTRSVIVGTPHSLDSRRSRPSRRPAHGRRNPSIASGHRSTVPRGPAGRAATGVEGGRVPVHVHVELRYPAPVDAVVRMLADPGYGRAKVEASGGVVQQVDVTDEPGGGFAVTMRRSMPTDDIPANVRHFVGASLDVLQVEAWEGPGPDGRRGTVVVEIAGAPVRLTGTVRLTADGPDASVVVYDGDVKASVPLFGAAIEEAAARAVRHALEAEQPVGVEWLASPGA</sequence>
<evidence type="ECO:0000313" key="2">
    <source>
        <dbReference type="EMBL" id="NMR19150.1"/>
    </source>
</evidence>
<name>A0A7Y0LW45_CELFI</name>
<organism evidence="2 3">
    <name type="scientific">Cellulomonas fimi</name>
    <dbReference type="NCBI Taxonomy" id="1708"/>
    <lineage>
        <taxon>Bacteria</taxon>
        <taxon>Bacillati</taxon>
        <taxon>Actinomycetota</taxon>
        <taxon>Actinomycetes</taxon>
        <taxon>Micrococcales</taxon>
        <taxon>Cellulomonadaceae</taxon>
        <taxon>Cellulomonas</taxon>
    </lineage>
</organism>
<dbReference type="AlphaFoldDB" id="A0A7Y0LW45"/>
<protein>
    <submittedName>
        <fullName evidence="2">DUF2505 domain-containing protein</fullName>
    </submittedName>
</protein>
<comment type="caution">
    <text evidence="2">The sequence shown here is derived from an EMBL/GenBank/DDBJ whole genome shotgun (WGS) entry which is preliminary data.</text>
</comment>
<evidence type="ECO:0000313" key="3">
    <source>
        <dbReference type="Proteomes" id="UP000562124"/>
    </source>
</evidence>
<gene>
    <name evidence="2" type="ORF">HIR71_02760</name>
</gene>
<dbReference type="SUPFAM" id="SSF55961">
    <property type="entry name" value="Bet v1-like"/>
    <property type="match status" value="1"/>
</dbReference>
<dbReference type="Gene3D" id="3.30.530.20">
    <property type="match status" value="1"/>
</dbReference>
<dbReference type="InterPro" id="IPR023393">
    <property type="entry name" value="START-like_dom_sf"/>
</dbReference>